<dbReference type="Gene3D" id="3.40.50.150">
    <property type="entry name" value="Vaccinia Virus protein VP39"/>
    <property type="match status" value="1"/>
</dbReference>
<dbReference type="InterPro" id="IPR029063">
    <property type="entry name" value="SAM-dependent_MTases_sf"/>
</dbReference>
<evidence type="ECO:0000313" key="4">
    <source>
        <dbReference type="EMBL" id="SHK42104.1"/>
    </source>
</evidence>
<sequence>MKVQDADFWDEAALRYAAREVMDPAAYEATLARTRHHLSPDHRVLEIGCGTAATALRLTDAVAEYVASDRSAGMLRQARARLDRADCPNLSLLQAGLDDPALAGAGPFDALLAFNLLHLLPGLETGLASIRGLLKPGGLFISKTICPKCAPMPLAYRAAFLAWPLLRRMGRVPPDFRHLQVSELDAAITGAGFEVVETGYYPARPPSRFVVARLVA</sequence>
<dbReference type="SUPFAM" id="SSF53335">
    <property type="entry name" value="S-adenosyl-L-methionine-dependent methyltransferases"/>
    <property type="match status" value="1"/>
</dbReference>
<dbReference type="PANTHER" id="PTHR43861">
    <property type="entry name" value="TRANS-ACONITATE 2-METHYLTRANSFERASE-RELATED"/>
    <property type="match status" value="1"/>
</dbReference>
<name>A0A1H0EWZ0_9RHOB</name>
<protein>
    <submittedName>
        <fullName evidence="4">Ubiquinone/menaquinone biosynthesis C-methylase UbiE</fullName>
    </submittedName>
</protein>
<dbReference type="AlphaFoldDB" id="A0A1H0EWZ0"/>
<feature type="domain" description="Methyltransferase" evidence="3">
    <location>
        <begin position="44"/>
        <end position="138"/>
    </location>
</feature>
<dbReference type="EMBL" id="FQZZ01000005">
    <property type="protein sequence ID" value="SHK42104.1"/>
    <property type="molecule type" value="Genomic_DNA"/>
</dbReference>
<dbReference type="GO" id="GO:0008168">
    <property type="term" value="F:methyltransferase activity"/>
    <property type="evidence" value="ECO:0007669"/>
    <property type="project" value="UniProtKB-KW"/>
</dbReference>
<evidence type="ECO:0000313" key="5">
    <source>
        <dbReference type="Proteomes" id="UP000324252"/>
    </source>
</evidence>
<dbReference type="Proteomes" id="UP000324252">
    <property type="component" value="Unassembled WGS sequence"/>
</dbReference>
<dbReference type="CDD" id="cd02440">
    <property type="entry name" value="AdoMet_MTases"/>
    <property type="match status" value="1"/>
</dbReference>
<keyword evidence="2" id="KW-0808">Transferase</keyword>
<dbReference type="RefSeq" id="WP_149787484.1">
    <property type="nucleotide sequence ID" value="NZ_FNIO01000002.1"/>
</dbReference>
<dbReference type="OrthoDB" id="5642573at2"/>
<organism evidence="4 5">
    <name type="scientific">Lutimaribacter pacificus</name>
    <dbReference type="NCBI Taxonomy" id="391948"/>
    <lineage>
        <taxon>Bacteria</taxon>
        <taxon>Pseudomonadati</taxon>
        <taxon>Pseudomonadota</taxon>
        <taxon>Alphaproteobacteria</taxon>
        <taxon>Rhodobacterales</taxon>
        <taxon>Roseobacteraceae</taxon>
        <taxon>Lutimaribacter</taxon>
    </lineage>
</organism>
<evidence type="ECO:0000259" key="3">
    <source>
        <dbReference type="Pfam" id="PF13649"/>
    </source>
</evidence>
<dbReference type="PANTHER" id="PTHR43861:SF1">
    <property type="entry name" value="TRANS-ACONITATE 2-METHYLTRANSFERASE"/>
    <property type="match status" value="1"/>
</dbReference>
<reference evidence="4 5" key="1">
    <citation type="submission" date="2016-11" db="EMBL/GenBank/DDBJ databases">
        <authorList>
            <person name="Varghese N."/>
            <person name="Submissions S."/>
        </authorList>
    </citation>
    <scope>NUCLEOTIDE SEQUENCE [LARGE SCALE GENOMIC DNA]</scope>
    <source>
        <strain evidence="4 5">DSM 29620</strain>
    </source>
</reference>
<evidence type="ECO:0000256" key="2">
    <source>
        <dbReference type="ARBA" id="ARBA00022679"/>
    </source>
</evidence>
<dbReference type="InterPro" id="IPR041698">
    <property type="entry name" value="Methyltransf_25"/>
</dbReference>
<accession>A0A1H0EWZ0</accession>
<keyword evidence="4" id="KW-0830">Ubiquinone</keyword>
<proteinExistence type="predicted"/>
<keyword evidence="5" id="KW-1185">Reference proteome</keyword>
<gene>
    <name evidence="4" type="ORF">SAMN05444142_105100</name>
</gene>
<evidence type="ECO:0000256" key="1">
    <source>
        <dbReference type="ARBA" id="ARBA00022603"/>
    </source>
</evidence>
<dbReference type="Pfam" id="PF13649">
    <property type="entry name" value="Methyltransf_25"/>
    <property type="match status" value="1"/>
</dbReference>
<dbReference type="GO" id="GO:0032259">
    <property type="term" value="P:methylation"/>
    <property type="evidence" value="ECO:0007669"/>
    <property type="project" value="UniProtKB-KW"/>
</dbReference>
<keyword evidence="1 4" id="KW-0489">Methyltransferase</keyword>